<dbReference type="AlphaFoldDB" id="A0AAN8FBD7"/>
<reference evidence="1 2" key="1">
    <citation type="submission" date="2022-12" db="EMBL/GenBank/DDBJ databases">
        <title>Genomic features and morphological characterization of a novel Knufia sp. strain isolated from spacecraft assembly facility.</title>
        <authorList>
            <person name="Teixeira M."/>
            <person name="Chander A.M."/>
            <person name="Stajich J.E."/>
            <person name="Venkateswaran K."/>
        </authorList>
    </citation>
    <scope>NUCLEOTIDE SEQUENCE [LARGE SCALE GENOMIC DNA]</scope>
    <source>
        <strain evidence="1 2">FJI-L2-BK-P2</strain>
    </source>
</reference>
<evidence type="ECO:0000313" key="1">
    <source>
        <dbReference type="EMBL" id="KAK5955121.1"/>
    </source>
</evidence>
<name>A0AAN8FBD7_9EURO</name>
<comment type="caution">
    <text evidence="1">The sequence shown here is derived from an EMBL/GenBank/DDBJ whole genome shotgun (WGS) entry which is preliminary data.</text>
</comment>
<dbReference type="Proteomes" id="UP001316803">
    <property type="component" value="Unassembled WGS sequence"/>
</dbReference>
<gene>
    <name evidence="1" type="ORF">OHC33_003800</name>
</gene>
<evidence type="ECO:0000313" key="2">
    <source>
        <dbReference type="Proteomes" id="UP001316803"/>
    </source>
</evidence>
<keyword evidence="2" id="KW-1185">Reference proteome</keyword>
<organism evidence="1 2">
    <name type="scientific">Knufia fluminis</name>
    <dbReference type="NCBI Taxonomy" id="191047"/>
    <lineage>
        <taxon>Eukaryota</taxon>
        <taxon>Fungi</taxon>
        <taxon>Dikarya</taxon>
        <taxon>Ascomycota</taxon>
        <taxon>Pezizomycotina</taxon>
        <taxon>Eurotiomycetes</taxon>
        <taxon>Chaetothyriomycetidae</taxon>
        <taxon>Chaetothyriales</taxon>
        <taxon>Trichomeriaceae</taxon>
        <taxon>Knufia</taxon>
    </lineage>
</organism>
<proteinExistence type="predicted"/>
<accession>A0AAN8FBD7</accession>
<protein>
    <submittedName>
        <fullName evidence="1">Uncharacterized protein</fullName>
    </submittedName>
</protein>
<sequence length="315" mass="35833">MKVPGGKDIQEDIMACQVDCARLDLGLPWTAQLNMDEGDEELIQTGLESSEPAFFDDEHVKDLICDMWDLVIVRAAETSEENGLTAYERAHIITLNHIFFSNLARRMSDNAIVPGVTYVYHYSSGTRLQAFLHELLHVSSVADLEDQSMTAEDEEEVRAYEGRSEIKDTEHATKLVSTESKIAYGIYRCAALRTLDEIYDTYRAEENCDSWSLSAVLKQSILANPEYDFLNGDKITLREKLLHHCSLFQCMRPKDSVPIKELAGYDPEQDLRAKQHEDWVPANPRELLQAVKQMVDDAGINLESMLIEARFEPLR</sequence>
<dbReference type="EMBL" id="JAKLMC020000007">
    <property type="protein sequence ID" value="KAK5955121.1"/>
    <property type="molecule type" value="Genomic_DNA"/>
</dbReference>